<dbReference type="Pfam" id="PF04542">
    <property type="entry name" value="Sigma70_r2"/>
    <property type="match status" value="1"/>
</dbReference>
<dbReference type="SUPFAM" id="SSF88659">
    <property type="entry name" value="Sigma3 and sigma4 domains of RNA polymerase sigma factors"/>
    <property type="match status" value="1"/>
</dbReference>
<sequence>MSDSLLIEQCKQCNRKAQMALYDKYCEGMFVIAHRYLKDTAAAEDAMQEAFIKAFKKLSQFKGDVTFGAWLKRIVINTCLDTLKSRKLELQSLNEEVFTMVEDESDWSISDEISISEVLSAIEELPENYRATVKLFLIEGYDHQEISEILQISENASRTYLHRGKTKLKETLKHSRYGTGY</sequence>
<feature type="domain" description="RNA polymerase sigma-70 region 2" evidence="5">
    <location>
        <begin position="28"/>
        <end position="87"/>
    </location>
</feature>
<proteinExistence type="inferred from homology"/>
<evidence type="ECO:0000256" key="4">
    <source>
        <dbReference type="ARBA" id="ARBA00023163"/>
    </source>
</evidence>
<dbReference type="Proteomes" id="UP000070138">
    <property type="component" value="Unassembled WGS sequence"/>
</dbReference>
<protein>
    <submittedName>
        <fullName evidence="7">RNA polymerase sigma-70 factor</fullName>
    </submittedName>
</protein>
<dbReference type="PANTHER" id="PTHR43133">
    <property type="entry name" value="RNA POLYMERASE ECF-TYPE SIGMA FACTO"/>
    <property type="match status" value="1"/>
</dbReference>
<dbReference type="InterPro" id="IPR007627">
    <property type="entry name" value="RNA_pol_sigma70_r2"/>
</dbReference>
<dbReference type="EMBL" id="JRWG01000005">
    <property type="protein sequence ID" value="KXN98695.1"/>
    <property type="molecule type" value="Genomic_DNA"/>
</dbReference>
<dbReference type="GO" id="GO:0006352">
    <property type="term" value="P:DNA-templated transcription initiation"/>
    <property type="evidence" value="ECO:0007669"/>
    <property type="project" value="InterPro"/>
</dbReference>
<dbReference type="CDD" id="cd06171">
    <property type="entry name" value="Sigma70_r4"/>
    <property type="match status" value="1"/>
</dbReference>
<keyword evidence="4" id="KW-0804">Transcription</keyword>
<evidence type="ECO:0000256" key="1">
    <source>
        <dbReference type="ARBA" id="ARBA00010641"/>
    </source>
</evidence>
<dbReference type="InterPro" id="IPR014284">
    <property type="entry name" value="RNA_pol_sigma-70_dom"/>
</dbReference>
<keyword evidence="3" id="KW-0731">Sigma factor</keyword>
<feature type="domain" description="RNA polymerase sigma factor 70 region 4 type 2" evidence="6">
    <location>
        <begin position="117"/>
        <end position="168"/>
    </location>
</feature>
<dbReference type="SUPFAM" id="SSF88946">
    <property type="entry name" value="Sigma2 domain of RNA polymerase sigma factors"/>
    <property type="match status" value="1"/>
</dbReference>
<dbReference type="InterPro" id="IPR013325">
    <property type="entry name" value="RNA_pol_sigma_r2"/>
</dbReference>
<dbReference type="InterPro" id="IPR013324">
    <property type="entry name" value="RNA_pol_sigma_r3/r4-like"/>
</dbReference>
<evidence type="ECO:0000256" key="2">
    <source>
        <dbReference type="ARBA" id="ARBA00023015"/>
    </source>
</evidence>
<name>A0A137RGS4_9FLAO</name>
<comment type="caution">
    <text evidence="7">The sequence shown here is derived from an EMBL/GenBank/DDBJ whole genome shotgun (WGS) entry which is preliminary data.</text>
</comment>
<gene>
    <name evidence="7" type="ORF">LS48_09015</name>
</gene>
<dbReference type="AlphaFoldDB" id="A0A137RGS4"/>
<dbReference type="InterPro" id="IPR036388">
    <property type="entry name" value="WH-like_DNA-bd_sf"/>
</dbReference>
<dbReference type="STRING" id="1548749.LS48_09015"/>
<evidence type="ECO:0000313" key="8">
    <source>
        <dbReference type="Proteomes" id="UP000070138"/>
    </source>
</evidence>
<comment type="similarity">
    <text evidence="1">Belongs to the sigma-70 factor family. ECF subfamily.</text>
</comment>
<dbReference type="InterPro" id="IPR013249">
    <property type="entry name" value="RNA_pol_sigma70_r4_t2"/>
</dbReference>
<dbReference type="GO" id="GO:0016987">
    <property type="term" value="F:sigma factor activity"/>
    <property type="evidence" value="ECO:0007669"/>
    <property type="project" value="UniProtKB-KW"/>
</dbReference>
<evidence type="ECO:0000256" key="3">
    <source>
        <dbReference type="ARBA" id="ARBA00023082"/>
    </source>
</evidence>
<dbReference type="NCBIfam" id="TIGR02937">
    <property type="entry name" value="sigma70-ECF"/>
    <property type="match status" value="1"/>
</dbReference>
<dbReference type="Pfam" id="PF08281">
    <property type="entry name" value="Sigma70_r4_2"/>
    <property type="match status" value="1"/>
</dbReference>
<evidence type="ECO:0000313" key="7">
    <source>
        <dbReference type="EMBL" id="KXN98695.1"/>
    </source>
</evidence>
<keyword evidence="2" id="KW-0805">Transcription regulation</keyword>
<reference evidence="7 8" key="2">
    <citation type="journal article" date="2016" name="Int. J. Syst. Evol. Microbiol.">
        <title>Vitellibacter aquimaris sp. nov., a marine bacterium isolated from seawater.</title>
        <authorList>
            <person name="Thevarajoo S."/>
            <person name="Selvaratnam C."/>
            <person name="Goh K.M."/>
            <person name="Hong K.W."/>
            <person name="Chan X.Y."/>
            <person name="Chan K.G."/>
            <person name="Chong C.S."/>
        </authorList>
    </citation>
    <scope>NUCLEOTIDE SEQUENCE [LARGE SCALE GENOMIC DNA]</scope>
    <source>
        <strain evidence="7 8">D-24</strain>
    </source>
</reference>
<keyword evidence="8" id="KW-1185">Reference proteome</keyword>
<dbReference type="InterPro" id="IPR039425">
    <property type="entry name" value="RNA_pol_sigma-70-like"/>
</dbReference>
<reference evidence="8" key="1">
    <citation type="submission" date="2014-10" db="EMBL/GenBank/DDBJ databases">
        <title>Genome sequencing of Vitellibacter sp. D-24.</title>
        <authorList>
            <person name="Thevarajoo S."/>
            <person name="Selvaratnam C."/>
            <person name="Goh K.M."/>
            <person name="Chong C.S."/>
        </authorList>
    </citation>
    <scope>NUCLEOTIDE SEQUENCE [LARGE SCALE GENOMIC DNA]</scope>
    <source>
        <strain evidence="8">D-24</strain>
    </source>
</reference>
<dbReference type="GO" id="GO:0003677">
    <property type="term" value="F:DNA binding"/>
    <property type="evidence" value="ECO:0007669"/>
    <property type="project" value="InterPro"/>
</dbReference>
<evidence type="ECO:0000259" key="6">
    <source>
        <dbReference type="Pfam" id="PF08281"/>
    </source>
</evidence>
<organism evidence="7 8">
    <name type="scientific">Aequorivita aquimaris</name>
    <dbReference type="NCBI Taxonomy" id="1548749"/>
    <lineage>
        <taxon>Bacteria</taxon>
        <taxon>Pseudomonadati</taxon>
        <taxon>Bacteroidota</taxon>
        <taxon>Flavobacteriia</taxon>
        <taxon>Flavobacteriales</taxon>
        <taxon>Flavobacteriaceae</taxon>
        <taxon>Aequorivita</taxon>
    </lineage>
</organism>
<dbReference type="RefSeq" id="WP_076692450.1">
    <property type="nucleotide sequence ID" value="NZ_JRWG01000005.1"/>
</dbReference>
<accession>A0A137RGS4</accession>
<dbReference type="Gene3D" id="1.10.1740.10">
    <property type="match status" value="1"/>
</dbReference>
<dbReference type="OrthoDB" id="1160671at2"/>
<dbReference type="PANTHER" id="PTHR43133:SF46">
    <property type="entry name" value="RNA POLYMERASE SIGMA-70 FACTOR ECF SUBFAMILY"/>
    <property type="match status" value="1"/>
</dbReference>
<evidence type="ECO:0000259" key="5">
    <source>
        <dbReference type="Pfam" id="PF04542"/>
    </source>
</evidence>
<dbReference type="Gene3D" id="1.10.10.10">
    <property type="entry name" value="Winged helix-like DNA-binding domain superfamily/Winged helix DNA-binding domain"/>
    <property type="match status" value="1"/>
</dbReference>